<reference evidence="1" key="1">
    <citation type="journal article" date="2017" name="Elife">
        <title>The kinetoplastid-infecting Bodo saltans virus (BsV), a window into the most abundant giant viruses in the sea.</title>
        <authorList>
            <person name="Deeg C.M."/>
            <person name="Chow C.-E.T."/>
            <person name="Suttle C.A."/>
        </authorList>
    </citation>
    <scope>NUCLEOTIDE SEQUENCE</scope>
    <source>
        <strain evidence="1">NG1</strain>
    </source>
</reference>
<gene>
    <name evidence="1" type="ORF">BMW23_0950</name>
</gene>
<sequence>MHNIWKYTDTTRKLYIKDKMTKVIIEESYYCVKKVDIDARIRRENIEKIKMLRKKSMEKKWK</sequence>
<proteinExistence type="predicted"/>
<accession>A0A2H4UVY3</accession>
<evidence type="ECO:0000313" key="1">
    <source>
        <dbReference type="EMBL" id="ATZ80995.1"/>
    </source>
</evidence>
<dbReference type="EMBL" id="MF782455">
    <property type="protein sequence ID" value="ATZ80995.1"/>
    <property type="molecule type" value="Genomic_DNA"/>
</dbReference>
<dbReference type="Proteomes" id="UP000240325">
    <property type="component" value="Segment"/>
</dbReference>
<evidence type="ECO:0000313" key="2">
    <source>
        <dbReference type="Proteomes" id="UP000240325"/>
    </source>
</evidence>
<name>A0A2H4UVY3_9VIRU</name>
<organism evidence="1">
    <name type="scientific">Bodo saltans virus</name>
    <dbReference type="NCBI Taxonomy" id="2024608"/>
    <lineage>
        <taxon>Viruses</taxon>
        <taxon>Varidnaviria</taxon>
        <taxon>Bamfordvirae</taxon>
        <taxon>Nucleocytoviricota</taxon>
        <taxon>Megaviricetes</taxon>
        <taxon>Imitervirales</taxon>
        <taxon>Mimiviridae</taxon>
        <taxon>Klosneuvirinae</taxon>
        <taxon>Theiavirus</taxon>
        <taxon>Theiavirus salishense</taxon>
    </lineage>
</organism>
<protein>
    <submittedName>
        <fullName evidence="1">Uncharacterized protein</fullName>
    </submittedName>
</protein>
<keyword evidence="2" id="KW-1185">Reference proteome</keyword>